<dbReference type="PANTHER" id="PTHR45653">
    <property type="entry name" value="DEDICATOR OF CYTOKINESIS"/>
    <property type="match status" value="1"/>
</dbReference>
<feature type="region of interest" description="Disordered" evidence="5">
    <location>
        <begin position="1365"/>
        <end position="1496"/>
    </location>
</feature>
<dbReference type="InterPro" id="IPR035892">
    <property type="entry name" value="C2_domain_sf"/>
</dbReference>
<dbReference type="InterPro" id="IPR042455">
    <property type="entry name" value="DOCK_N_sub1"/>
</dbReference>
<dbReference type="InterPro" id="IPR032376">
    <property type="entry name" value="DOCK_N"/>
</dbReference>
<dbReference type="InterPro" id="IPR026791">
    <property type="entry name" value="DOCK"/>
</dbReference>
<dbReference type="RefSeq" id="XP_002114807.1">
    <property type="nucleotide sequence ID" value="XM_002114771.1"/>
</dbReference>
<proteinExistence type="inferred from homology"/>
<sequence length="1496" mass="171334">MGTLIIASFASLGWYWGYVVHNESRKGVFPANYITLKDYVLEKQGVMENIIPKEKPLVIETVEKLREYGDILKMLYLNRDQKFLNLVGFMYELMEYRQKIIYDDVTPELIHTITAQITYWNRVLKLDVTLRNERGDRIEEDELTVMEIYEKGFRNENSQNYSDIYNLFVNFKHGVLEVFDQCDAILSLYDATTDNFISESMQISLNEKGMPVDLAKDVEYDAFFTDLDDKDMNSKLFLVCQLVRIGAMHPKSIRVRDQNDLKSVLSRHKDPKTFGLRRPYGVAVYDLKNTLTEKIDNNDVPMHVVCYDNESLYSTIKKAIKQSAEKKGASESVWVSLKLLRGYHKDLRRTHPLMIKQSTKIVGKFGFPEVIVPGDDRNDMFISIASAELDKTKKGKQKSLQLLATVVGAKGNDVSNGINMGKNEHVATYSSVVYHQENCPVWMETFKLGVTPENFKNLHIIFRFRNRHTGEAKVLGLLKWNASTSTLKSTTKILENFMDAEKPEVVKFLVAILDVIFKILSKSDQSGTLPYKALVFVLCTIEAEKFRGFKKVFDSFIENHFKETSVHLKLLIDIKKVLTSGEQGVPDTVNVLQQLLRLAIKSEKLHERTQKDSDGIRQRFITKLIDVLSAINNLMPIKSEFLLSSQGPILNHVYNLVELVLRPIMSVVSKADPFSSVHLNYATLMIALFSLMEKDHFSTYFASFHDDEDLIDLLNEIYTTFLDLIRKPIYKSDWHIMLMTQNAIMLNVIRQCFTALTNYYLHDNEGRRFNYQISRYAAHPRTPNRKCLEKVGFLVSLICFMLMDMLGKFKINFIPGIVGPLLEVALLPNQVTAFQCFRMTRLCNNNMTISPALSFPFVQTITLLIEKLLDYHTVHNTYESLHSRLHCTVNLLNFYKDIQKDEMYVRYVYKLRDLHLEAKSYIEAGYTLLLHAELLKVIRTKPFLNNKILEIIYNYYSNLPFIFISCFTDHNWEDAIGICKRLVVRYETEEFDYEKLSAILNKTFIYRGRPLEQIIDFQHRMQRIFPDAQVLSTLDLPEKSKMDSDKQYLQICKADPVCDMDRFADTQASERIKRPFHKGKKETENEFAIEIDPLEYAIESVQMKVMELKDVIERAKQNPKGNINNLGLQLNGILDAAVNGGIAQYAKVFFTLKYLTDYPEREASVNHLKELILYLTRVAEEGVEVHGDFVKTGAPTLQPLHDKITSNLVEFQGKVNEYHKPLYSVIKRKKESRTARRIASSKYLSHRPSIVLEKKPISLTPGDGNDILTKSKRSQSAGQLFDDLRNDLDSNKLSDSSSWYGYRRDTIADSRSNPGSRKSSPRQSLTNEDLLKNIIDYSSLKAKQDDFNQGLSGFDRLTTELRLSASSASDVDKDEMPILPPKNTSLQISDSSPGAIPAKPPRYRSTSRDGSSENYLSSSLTDSSHAGPLNVSPALPIKTVPGRHNTIDRKASKDSFDDSNRSSTPVSDKRRDSLPQFKPPTVSSDESSTPKSETVV</sequence>
<dbReference type="OMA" id="KPFHHSG"/>
<evidence type="ECO:0000313" key="9">
    <source>
        <dbReference type="Proteomes" id="UP000009022"/>
    </source>
</evidence>
<dbReference type="Pfam" id="PF23554">
    <property type="entry name" value="TPR_DOCK"/>
    <property type="match status" value="1"/>
</dbReference>
<dbReference type="Gene3D" id="2.60.40.150">
    <property type="entry name" value="C2 domain"/>
    <property type="match status" value="1"/>
</dbReference>
<dbReference type="EMBL" id="DS985248">
    <property type="protein sequence ID" value="EDV22941.1"/>
    <property type="molecule type" value="Genomic_DNA"/>
</dbReference>
<dbReference type="InterPro" id="IPR027357">
    <property type="entry name" value="DOCKER_dom"/>
</dbReference>
<dbReference type="GO" id="GO:0007264">
    <property type="term" value="P:small GTPase-mediated signal transduction"/>
    <property type="evidence" value="ECO:0007669"/>
    <property type="project" value="InterPro"/>
</dbReference>
<dbReference type="STRING" id="10228.B3S3C0"/>
<dbReference type="PANTHER" id="PTHR45653:SF10">
    <property type="entry name" value="MYOBLAST CITY, ISOFORM B"/>
    <property type="match status" value="1"/>
</dbReference>
<evidence type="ECO:0008006" key="10">
    <source>
        <dbReference type="Google" id="ProtNLM"/>
    </source>
</evidence>
<dbReference type="Proteomes" id="UP000009022">
    <property type="component" value="Unassembled WGS sequence"/>
</dbReference>
<gene>
    <name evidence="8" type="ORF">TRIADDRAFT_58664</name>
</gene>
<feature type="domain" description="DOCKER" evidence="7">
    <location>
        <begin position="895"/>
        <end position="1224"/>
    </location>
</feature>
<evidence type="ECO:0000259" key="6">
    <source>
        <dbReference type="PROSITE" id="PS51650"/>
    </source>
</evidence>
<dbReference type="Gene3D" id="1.20.1270.350">
    <property type="entry name" value="Dedicator of cytokinesis N-terminal subdomain"/>
    <property type="match status" value="1"/>
</dbReference>
<dbReference type="KEGG" id="tad:TRIADDRAFT_58664"/>
<protein>
    <recommendedName>
        <fullName evidence="10">C2 DOCK-type domain-containing protein</fullName>
    </recommendedName>
</protein>
<reference evidence="8 9" key="1">
    <citation type="journal article" date="2008" name="Nature">
        <title>The Trichoplax genome and the nature of placozoans.</title>
        <authorList>
            <person name="Srivastava M."/>
            <person name="Begovic E."/>
            <person name="Chapman J."/>
            <person name="Putnam N.H."/>
            <person name="Hellsten U."/>
            <person name="Kawashima T."/>
            <person name="Kuo A."/>
            <person name="Mitros T."/>
            <person name="Salamov A."/>
            <person name="Carpenter M.L."/>
            <person name="Signorovitch A.Y."/>
            <person name="Moreno M.A."/>
            <person name="Kamm K."/>
            <person name="Grimwood J."/>
            <person name="Schmutz J."/>
            <person name="Shapiro H."/>
            <person name="Grigoriev I.V."/>
            <person name="Buss L.W."/>
            <person name="Schierwater B."/>
            <person name="Dellaporta S.L."/>
            <person name="Rokhsar D.S."/>
        </authorList>
    </citation>
    <scope>NUCLEOTIDE SEQUENCE [LARGE SCALE GENOMIC DNA]</scope>
    <source>
        <strain evidence="8 9">Grell-BS-1999</strain>
    </source>
</reference>
<dbReference type="GO" id="GO:0005886">
    <property type="term" value="C:plasma membrane"/>
    <property type="evidence" value="ECO:0000318"/>
    <property type="project" value="GO_Central"/>
</dbReference>
<dbReference type="InterPro" id="IPR027007">
    <property type="entry name" value="C2_DOCK-type_domain"/>
</dbReference>
<dbReference type="eggNOG" id="KOG1998">
    <property type="taxonomic scope" value="Eukaryota"/>
</dbReference>
<feature type="compositionally biased region" description="Polar residues" evidence="5">
    <location>
        <begin position="1382"/>
        <end position="1392"/>
    </location>
</feature>
<dbReference type="PROSITE" id="PS51650">
    <property type="entry name" value="C2_DOCK"/>
    <property type="match status" value="1"/>
</dbReference>
<dbReference type="InterPro" id="IPR056372">
    <property type="entry name" value="TPR_DOCK"/>
</dbReference>
<dbReference type="InterPro" id="IPR043162">
    <property type="entry name" value="DOCK_C_lobe_C"/>
</dbReference>
<dbReference type="InParanoid" id="B3S3C0"/>
<dbReference type="GO" id="GO:0005737">
    <property type="term" value="C:cytoplasm"/>
    <property type="evidence" value="ECO:0000318"/>
    <property type="project" value="GO_Central"/>
</dbReference>
<evidence type="ECO:0000256" key="5">
    <source>
        <dbReference type="SAM" id="MobiDB-lite"/>
    </source>
</evidence>
<evidence type="ECO:0000256" key="4">
    <source>
        <dbReference type="PROSITE-ProRule" id="PRU00983"/>
    </source>
</evidence>
<dbReference type="Gene3D" id="1.20.58.740">
    <property type="match status" value="1"/>
</dbReference>
<feature type="compositionally biased region" description="Polar residues" evidence="5">
    <location>
        <begin position="1412"/>
        <end position="1424"/>
    </location>
</feature>
<evidence type="ECO:0000256" key="3">
    <source>
        <dbReference type="ARBA" id="ARBA00022553"/>
    </source>
</evidence>
<keyword evidence="3" id="KW-0597">Phosphoprotein</keyword>
<dbReference type="HOGENOM" id="CLU_000595_2_1_1"/>
<name>B3S3C0_TRIAD</name>
<feature type="region of interest" description="Disordered" evidence="5">
    <location>
        <begin position="1306"/>
        <end position="1325"/>
    </location>
</feature>
<dbReference type="Gene3D" id="2.30.30.40">
    <property type="entry name" value="SH3 Domains"/>
    <property type="match status" value="1"/>
</dbReference>
<dbReference type="InterPro" id="IPR046773">
    <property type="entry name" value="DOCKER_Lobe_C"/>
</dbReference>
<dbReference type="OrthoDB" id="18896at2759"/>
<dbReference type="Pfam" id="PF16172">
    <property type="entry name" value="DOCK_N"/>
    <property type="match status" value="1"/>
</dbReference>
<evidence type="ECO:0000313" key="8">
    <source>
        <dbReference type="EMBL" id="EDV22941.1"/>
    </source>
</evidence>
<keyword evidence="2" id="KW-0963">Cytoplasm</keyword>
<evidence type="ECO:0000256" key="1">
    <source>
        <dbReference type="ARBA" id="ARBA00004496"/>
    </source>
</evidence>
<evidence type="ECO:0000256" key="2">
    <source>
        <dbReference type="ARBA" id="ARBA00022490"/>
    </source>
</evidence>
<comment type="subcellular location">
    <subcellularLocation>
        <location evidence="1">Cytoplasm</location>
    </subcellularLocation>
</comment>
<feature type="compositionally biased region" description="Polar residues" evidence="5">
    <location>
        <begin position="1481"/>
        <end position="1496"/>
    </location>
</feature>
<evidence type="ECO:0000259" key="7">
    <source>
        <dbReference type="PROSITE" id="PS51651"/>
    </source>
</evidence>
<dbReference type="Pfam" id="PF14429">
    <property type="entry name" value="DOCK-C2"/>
    <property type="match status" value="1"/>
</dbReference>
<keyword evidence="9" id="KW-1185">Reference proteome</keyword>
<dbReference type="CTD" id="6755845"/>
<feature type="domain" description="C2 DOCK-type" evidence="6">
    <location>
        <begin position="377"/>
        <end position="539"/>
    </location>
</feature>
<feature type="compositionally biased region" description="Polar residues" evidence="5">
    <location>
        <begin position="1309"/>
        <end position="1325"/>
    </location>
</feature>
<dbReference type="GeneID" id="6755845"/>
<accession>B3S3C0</accession>
<dbReference type="PhylomeDB" id="B3S3C0"/>
<dbReference type="GO" id="GO:0031267">
    <property type="term" value="F:small GTPase binding"/>
    <property type="evidence" value="ECO:0000318"/>
    <property type="project" value="GO_Central"/>
</dbReference>
<dbReference type="Gene3D" id="1.25.40.410">
    <property type="match status" value="1"/>
</dbReference>
<dbReference type="PROSITE" id="PS51651">
    <property type="entry name" value="DOCKER"/>
    <property type="match status" value="1"/>
</dbReference>
<dbReference type="InterPro" id="IPR043161">
    <property type="entry name" value="DOCK_C_lobe_A"/>
</dbReference>
<dbReference type="Pfam" id="PF20421">
    <property type="entry name" value="DHR-2_Lobe_C"/>
    <property type="match status" value="1"/>
</dbReference>
<comment type="similarity">
    <text evidence="4">Belongs to the DOCK family.</text>
</comment>
<organism evidence="8 9">
    <name type="scientific">Trichoplax adhaerens</name>
    <name type="common">Trichoplax reptans</name>
    <dbReference type="NCBI Taxonomy" id="10228"/>
    <lineage>
        <taxon>Eukaryota</taxon>
        <taxon>Metazoa</taxon>
        <taxon>Placozoa</taxon>
        <taxon>Uniplacotomia</taxon>
        <taxon>Trichoplacea</taxon>
        <taxon>Trichoplacidae</taxon>
        <taxon>Trichoplax</taxon>
    </lineage>
</organism>
<dbReference type="GO" id="GO:0005085">
    <property type="term" value="F:guanyl-nucleotide exchange factor activity"/>
    <property type="evidence" value="ECO:0000318"/>
    <property type="project" value="GO_Central"/>
</dbReference>
<feature type="compositionally biased region" description="Basic and acidic residues" evidence="5">
    <location>
        <begin position="1445"/>
        <end position="1460"/>
    </location>
</feature>